<feature type="domain" description="Beta-ketoacyl-[acyl-carrier-protein] synthase III N-terminal" evidence="4">
    <location>
        <begin position="107"/>
        <end position="173"/>
    </location>
</feature>
<dbReference type="Pfam" id="PF08541">
    <property type="entry name" value="ACP_syn_III_C"/>
    <property type="match status" value="1"/>
</dbReference>
<dbReference type="InterPro" id="IPR013747">
    <property type="entry name" value="ACP_syn_III_C"/>
</dbReference>
<dbReference type="GO" id="GO:0006633">
    <property type="term" value="P:fatty acid biosynthetic process"/>
    <property type="evidence" value="ECO:0007669"/>
    <property type="project" value="InterPro"/>
</dbReference>
<dbReference type="Gene3D" id="3.40.47.10">
    <property type="match status" value="1"/>
</dbReference>
<dbReference type="PANTHER" id="PTHR34069">
    <property type="entry name" value="3-OXOACYL-[ACYL-CARRIER-PROTEIN] SYNTHASE 3"/>
    <property type="match status" value="1"/>
</dbReference>
<name>A0A344TK25_9BACT</name>
<evidence type="ECO:0000259" key="3">
    <source>
        <dbReference type="Pfam" id="PF08541"/>
    </source>
</evidence>
<dbReference type="GO" id="GO:0004315">
    <property type="term" value="F:3-oxoacyl-[acyl-carrier-protein] synthase activity"/>
    <property type="evidence" value="ECO:0007669"/>
    <property type="project" value="InterPro"/>
</dbReference>
<dbReference type="GO" id="GO:0044550">
    <property type="term" value="P:secondary metabolite biosynthetic process"/>
    <property type="evidence" value="ECO:0007669"/>
    <property type="project" value="TreeGrafter"/>
</dbReference>
<dbReference type="InterPro" id="IPR016039">
    <property type="entry name" value="Thiolase-like"/>
</dbReference>
<evidence type="ECO:0000256" key="1">
    <source>
        <dbReference type="ARBA" id="ARBA00022679"/>
    </source>
</evidence>
<organism evidence="5 6">
    <name type="scientific">Runella rosea</name>
    <dbReference type="NCBI Taxonomy" id="2259595"/>
    <lineage>
        <taxon>Bacteria</taxon>
        <taxon>Pseudomonadati</taxon>
        <taxon>Bacteroidota</taxon>
        <taxon>Cytophagia</taxon>
        <taxon>Cytophagales</taxon>
        <taxon>Spirosomataceae</taxon>
        <taxon>Runella</taxon>
    </lineage>
</organism>
<dbReference type="KEGG" id="run:DR864_15185"/>
<dbReference type="Proteomes" id="UP000251993">
    <property type="component" value="Chromosome"/>
</dbReference>
<protein>
    <submittedName>
        <fullName evidence="5">Ketoacyl-ACP synthase III</fullName>
    </submittedName>
</protein>
<dbReference type="PANTHER" id="PTHR34069:SF2">
    <property type="entry name" value="BETA-KETOACYL-[ACYL-CARRIER-PROTEIN] SYNTHASE III"/>
    <property type="match status" value="1"/>
</dbReference>
<dbReference type="RefSeq" id="WP_114067776.1">
    <property type="nucleotide sequence ID" value="NZ_CP030850.1"/>
</dbReference>
<keyword evidence="2" id="KW-0012">Acyltransferase</keyword>
<dbReference type="AlphaFoldDB" id="A0A344TK25"/>
<evidence type="ECO:0000313" key="5">
    <source>
        <dbReference type="EMBL" id="AXE18996.1"/>
    </source>
</evidence>
<dbReference type="SUPFAM" id="SSF53901">
    <property type="entry name" value="Thiolase-like"/>
    <property type="match status" value="1"/>
</dbReference>
<dbReference type="InterPro" id="IPR013751">
    <property type="entry name" value="ACP_syn_III_N"/>
</dbReference>
<evidence type="ECO:0000313" key="6">
    <source>
        <dbReference type="Proteomes" id="UP000251993"/>
    </source>
</evidence>
<gene>
    <name evidence="5" type="ORF">DR864_15185</name>
</gene>
<dbReference type="Pfam" id="PF08545">
    <property type="entry name" value="ACP_syn_III"/>
    <property type="match status" value="1"/>
</dbReference>
<sequence length="326" mass="35373">MKIQIQAIEKYLPGVAIESAQLEEQLGLSAGWIEKNAGVKTRHWAAVDETVASMAATALQKALTAAGLSADTLDFLIYAGASYDYPIPHNAGRIKKALGTTAKFPCFDVDSTCLSFLNALDIAHLYFQRRAVRTIAIVSAELASRALNPQDPKTYGLLGDAAVAVILSQSNEGYEPVCPYFINNPEGADLAWIPTGGSVNRGMAADTPEESFYFRMDGKRLISLTLQELKPFLAQYEQLSGLALTAYDYVIPHQTSRFGNEIFAKQYHLNEHQLINTLAHYGNCISASIPLGLCDLVQQKKDLSDQKILLIGSAAGLSLGALTLLF</sequence>
<reference evidence="5 6" key="1">
    <citation type="submission" date="2018-07" db="EMBL/GenBank/DDBJ databases">
        <title>Genome sequencing of Runella.</title>
        <authorList>
            <person name="Baek M.-G."/>
            <person name="Yi H."/>
        </authorList>
    </citation>
    <scope>NUCLEOTIDE SEQUENCE [LARGE SCALE GENOMIC DNA]</scope>
    <source>
        <strain evidence="5 6">HYN0085</strain>
    </source>
</reference>
<keyword evidence="6" id="KW-1185">Reference proteome</keyword>
<keyword evidence="1" id="KW-0808">Transferase</keyword>
<feature type="domain" description="Beta-ketoacyl-[acyl-carrier-protein] synthase III C-terminal" evidence="3">
    <location>
        <begin position="240"/>
        <end position="324"/>
    </location>
</feature>
<evidence type="ECO:0000259" key="4">
    <source>
        <dbReference type="Pfam" id="PF08545"/>
    </source>
</evidence>
<dbReference type="OrthoDB" id="1704808at2"/>
<proteinExistence type="predicted"/>
<dbReference type="CDD" id="cd00830">
    <property type="entry name" value="KAS_III"/>
    <property type="match status" value="1"/>
</dbReference>
<accession>A0A344TK25</accession>
<dbReference type="EMBL" id="CP030850">
    <property type="protein sequence ID" value="AXE18996.1"/>
    <property type="molecule type" value="Genomic_DNA"/>
</dbReference>
<evidence type="ECO:0000256" key="2">
    <source>
        <dbReference type="ARBA" id="ARBA00023315"/>
    </source>
</evidence>